<dbReference type="AlphaFoldDB" id="A0A7S3EJH4"/>
<evidence type="ECO:0000313" key="2">
    <source>
        <dbReference type="EMBL" id="CAE0058668.1"/>
    </source>
</evidence>
<accession>A0A7S3EJH4</accession>
<evidence type="ECO:0000313" key="1">
    <source>
        <dbReference type="EMBL" id="CAE0058665.1"/>
    </source>
</evidence>
<dbReference type="EMBL" id="HBHW01034742">
    <property type="protein sequence ID" value="CAE0058665.1"/>
    <property type="molecule type" value="Transcribed_RNA"/>
</dbReference>
<name>A0A7S3EJH4_9RHOD</name>
<sequence length="183" mass="21081">MGLISSRSRGESGFRPITCINFRNSQEKEIESLLVRFRELVFEEIRKEDCREPSTVDVYLMTAYDSMQSIQDEKLTDVNTKVFIQKILATQQASERVTFSFRQEKGSVVHIRGQFDIFLSYYFGDQYVLIARIGSVELDPLQFERFVDSLDNQIGAEDCGATDLYNEDSSKLLDELLTALEED</sequence>
<organism evidence="1">
    <name type="scientific">Rhodosorus marinus</name>
    <dbReference type="NCBI Taxonomy" id="101924"/>
    <lineage>
        <taxon>Eukaryota</taxon>
        <taxon>Rhodophyta</taxon>
        <taxon>Stylonematophyceae</taxon>
        <taxon>Stylonematales</taxon>
        <taxon>Stylonemataceae</taxon>
        <taxon>Rhodosorus</taxon>
    </lineage>
</organism>
<protein>
    <submittedName>
        <fullName evidence="1">Uncharacterized protein</fullName>
    </submittedName>
</protein>
<proteinExistence type="predicted"/>
<reference evidence="1" key="1">
    <citation type="submission" date="2021-01" db="EMBL/GenBank/DDBJ databases">
        <authorList>
            <person name="Corre E."/>
            <person name="Pelletier E."/>
            <person name="Niang G."/>
            <person name="Scheremetjew M."/>
            <person name="Finn R."/>
            <person name="Kale V."/>
            <person name="Holt S."/>
            <person name="Cochrane G."/>
            <person name="Meng A."/>
            <person name="Brown T."/>
            <person name="Cohen L."/>
        </authorList>
    </citation>
    <scope>NUCLEOTIDE SEQUENCE</scope>
    <source>
        <strain evidence="1">CCMP 769</strain>
    </source>
</reference>
<dbReference type="EMBL" id="HBHW01034745">
    <property type="protein sequence ID" value="CAE0058668.1"/>
    <property type="molecule type" value="Transcribed_RNA"/>
</dbReference>
<gene>
    <name evidence="1" type="ORF">RMAR00112_LOCUS26724</name>
    <name evidence="2" type="ORF">RMAR00112_LOCUS26727</name>
</gene>